<evidence type="ECO:0000259" key="2">
    <source>
        <dbReference type="Pfam" id="PF07110"/>
    </source>
</evidence>
<comment type="caution">
    <text evidence="3">The sequence shown here is derived from an EMBL/GenBank/DDBJ whole genome shotgun (WGS) entry which is preliminary data.</text>
</comment>
<dbReference type="SUPFAM" id="SSF54909">
    <property type="entry name" value="Dimeric alpha+beta barrel"/>
    <property type="match status" value="1"/>
</dbReference>
<dbReference type="AlphaFoldDB" id="A0A9P9ITB0"/>
<comment type="similarity">
    <text evidence="1">Belongs to the tpcK family.</text>
</comment>
<dbReference type="Pfam" id="PF07110">
    <property type="entry name" value="EthD"/>
    <property type="match status" value="1"/>
</dbReference>
<dbReference type="GO" id="GO:0016491">
    <property type="term" value="F:oxidoreductase activity"/>
    <property type="evidence" value="ECO:0007669"/>
    <property type="project" value="InterPro"/>
</dbReference>
<accession>A0A9P9ITB0</accession>
<organism evidence="3 4">
    <name type="scientific">Dendryphion nanum</name>
    <dbReference type="NCBI Taxonomy" id="256645"/>
    <lineage>
        <taxon>Eukaryota</taxon>
        <taxon>Fungi</taxon>
        <taxon>Dikarya</taxon>
        <taxon>Ascomycota</taxon>
        <taxon>Pezizomycotina</taxon>
        <taxon>Dothideomycetes</taxon>
        <taxon>Pleosporomycetidae</taxon>
        <taxon>Pleosporales</taxon>
        <taxon>Torulaceae</taxon>
        <taxon>Dendryphion</taxon>
    </lineage>
</organism>
<dbReference type="EMBL" id="JAGMWT010000004">
    <property type="protein sequence ID" value="KAH7130340.1"/>
    <property type="molecule type" value="Genomic_DNA"/>
</dbReference>
<dbReference type="Gene3D" id="3.30.70.100">
    <property type="match status" value="1"/>
</dbReference>
<proteinExistence type="inferred from homology"/>
<name>A0A9P9ITB0_9PLEO</name>
<protein>
    <recommendedName>
        <fullName evidence="2">EthD domain-containing protein</fullName>
    </recommendedName>
</protein>
<dbReference type="Proteomes" id="UP000700596">
    <property type="component" value="Unassembled WGS sequence"/>
</dbReference>
<dbReference type="OrthoDB" id="3454835at2759"/>
<evidence type="ECO:0000256" key="1">
    <source>
        <dbReference type="ARBA" id="ARBA00005986"/>
    </source>
</evidence>
<evidence type="ECO:0000313" key="3">
    <source>
        <dbReference type="EMBL" id="KAH7130340.1"/>
    </source>
</evidence>
<sequence>MADAPPCKNHLIHNYKFDELVLGTGSNQQPYFRALIFFNKKPEHSEEFFHDHWKSVHADLTLSVQNTGIKLSRYVQFHQDAHHRSLVAPVLESGHMQLLPYDGCAEFHCKDADKFLQFLKDISDDRSLVGCGSRFCDMSKGMHIMVGYDNLIMGDKSSVSGGVDGIMPTDSRLAM</sequence>
<feature type="domain" description="EthD" evidence="2">
    <location>
        <begin position="41"/>
        <end position="121"/>
    </location>
</feature>
<dbReference type="InterPro" id="IPR011008">
    <property type="entry name" value="Dimeric_a/b-barrel"/>
</dbReference>
<gene>
    <name evidence="3" type="ORF">B0J11DRAFT_602675</name>
</gene>
<dbReference type="InterPro" id="IPR009799">
    <property type="entry name" value="EthD_dom"/>
</dbReference>
<evidence type="ECO:0000313" key="4">
    <source>
        <dbReference type="Proteomes" id="UP000700596"/>
    </source>
</evidence>
<keyword evidence="4" id="KW-1185">Reference proteome</keyword>
<reference evidence="3" key="1">
    <citation type="journal article" date="2021" name="Nat. Commun.">
        <title>Genetic determinants of endophytism in the Arabidopsis root mycobiome.</title>
        <authorList>
            <person name="Mesny F."/>
            <person name="Miyauchi S."/>
            <person name="Thiergart T."/>
            <person name="Pickel B."/>
            <person name="Atanasova L."/>
            <person name="Karlsson M."/>
            <person name="Huettel B."/>
            <person name="Barry K.W."/>
            <person name="Haridas S."/>
            <person name="Chen C."/>
            <person name="Bauer D."/>
            <person name="Andreopoulos W."/>
            <person name="Pangilinan J."/>
            <person name="LaButti K."/>
            <person name="Riley R."/>
            <person name="Lipzen A."/>
            <person name="Clum A."/>
            <person name="Drula E."/>
            <person name="Henrissat B."/>
            <person name="Kohler A."/>
            <person name="Grigoriev I.V."/>
            <person name="Martin F.M."/>
            <person name="Hacquard S."/>
        </authorList>
    </citation>
    <scope>NUCLEOTIDE SEQUENCE</scope>
    <source>
        <strain evidence="3">MPI-CAGE-CH-0243</strain>
    </source>
</reference>